<comment type="caution">
    <text evidence="1">The sequence shown here is derived from an EMBL/GenBank/DDBJ whole genome shotgun (WGS) entry which is preliminary data.</text>
</comment>
<name>A0A494Y1Z6_9BACL</name>
<gene>
    <name evidence="1" type="ORF">D7Z26_06505</name>
</gene>
<dbReference type="Gene3D" id="3.40.50.880">
    <property type="match status" value="1"/>
</dbReference>
<keyword evidence="2" id="KW-1185">Reference proteome</keyword>
<dbReference type="EMBL" id="RBZM01000003">
    <property type="protein sequence ID" value="RKP56281.1"/>
    <property type="molecule type" value="Genomic_DNA"/>
</dbReference>
<sequence>MSTKEMQQWIGFPDRNPEFDAYPGFVQPPAGYGEVAFYWWVGEKLTKERLGWQLEQLKDHHVTGLQINYAHSDQGGDSYGLTFESDPPLFSEDWWELFAWFAEMAGSYGMTVSLSDYTLCSPGQGWYTDEILAIKPEMAGSNLLSIEWEVHEGQTEWTLPANTISVSAYRVNDGDEISSGWVDLTAYRELSNVRWSKPDGRWNIVAVYTVLKPRSIDPMHPESGKLVIEHFFQRFEDRLSGIPGVKLGFFFSDELEFGIRGRLWNERFAEEFKERKGYDLIPELAALFADIGPRTPKIRLDYGDVMVSLSEEHYFIPVFEWHQVRGMIYGCDHGGRGKDTTEFGDYFRTQRWNQGPGCDQPNYECDLIKNKVASSIAHLYERPRTWLEGFYGTGWGTNTSDIAQAIFRNFVSGHNLLTLHGLYYTTNGGWWEWAPPCNHFRMPYWEHMKPLLACTQRLSFLLSQGVHVCDVAILYPVAAMEAGMDGQVSVDAAFGVGKYLYKRGIDFDYMDFQSLDRAMIDNHELQVAGEAYKVLIVPSMRALRYSTLQKALAFYEAGGIVIGLGRLPEASDRYGASDPDLEGTVRALFGWSSAEAYAHGSSRIVRNKTGGTAITARSYADVEHAISCAFSRDFSCDMVIADEKFPYVMHRRIGNRDIYAVYGAEEGAECFFRCQGSVELWNPWEGTVTPIHEVREHLDGTFIRLPLDQKQIQLIVFSQTTSSSSNLTTMEGTTRKKPIFTMDLDGFWEFELKPTMDNRFGDFRQPPEDVFIGAEARQFHFKEERGQQSVGWNDPTLDDSAWEQITQGYGPYLWWMGPLPESSCTEEWEKQLLVLTADTQFIDQLVKVEGKTYNWKLYEFSMRYGIENDPGHQGHHGLKGEVSDHFIALGRPSFSLTDTLYEADERGTINYLRSTFDAGDALLGNLRIGGIRPDRMWLNGCLIEGEPKQVNVRKGMNEVLLRYSHPGRGYVVFERVEAASDDWHQTLPLAMSWYNKPGILSFDVYPEDSRPVAGWYRFIAPPGLEAMDIVAHGALQVWVDGAEWMSDRVEVRDDGANIYRVSGGRRIPETSSVAVRIAYDKAAYAGAAMPEPIKLQCGQGIIRLGDWSKINGLTCYSGGAIYSKQLDLPLDGQPQSYSAELDLGSVSTTAEIRVNGKLAGTLLSAPWKTDISEYLNPGNNTIEVIVYNTLANHYVTIPTRYRGDLTSGLLGPVKLVLH</sequence>
<accession>A0A494Y1Z6</accession>
<dbReference type="InterPro" id="IPR053161">
    <property type="entry name" value="Ulvan_degrading_GH"/>
</dbReference>
<dbReference type="InterPro" id="IPR029062">
    <property type="entry name" value="Class_I_gatase-like"/>
</dbReference>
<dbReference type="AlphaFoldDB" id="A0A494Y1Z6"/>
<dbReference type="Proteomes" id="UP000282076">
    <property type="component" value="Unassembled WGS sequence"/>
</dbReference>
<organism evidence="1 2">
    <name type="scientific">Cohnella endophytica</name>
    <dbReference type="NCBI Taxonomy" id="2419778"/>
    <lineage>
        <taxon>Bacteria</taxon>
        <taxon>Bacillati</taxon>
        <taxon>Bacillota</taxon>
        <taxon>Bacilli</taxon>
        <taxon>Bacillales</taxon>
        <taxon>Paenibacillaceae</taxon>
        <taxon>Cohnella</taxon>
    </lineage>
</organism>
<evidence type="ECO:0000313" key="1">
    <source>
        <dbReference type="EMBL" id="RKP56281.1"/>
    </source>
</evidence>
<dbReference type="Pfam" id="PF17132">
    <property type="entry name" value="Glyco_hydro_106"/>
    <property type="match status" value="1"/>
</dbReference>
<dbReference type="InterPro" id="IPR008979">
    <property type="entry name" value="Galactose-bd-like_sf"/>
</dbReference>
<dbReference type="PANTHER" id="PTHR36848:SF2">
    <property type="entry name" value="SECRETED PROTEIN"/>
    <property type="match status" value="1"/>
</dbReference>
<dbReference type="CDD" id="cd03143">
    <property type="entry name" value="A4_beta-galactosidase_middle_domain"/>
    <property type="match status" value="1"/>
</dbReference>
<dbReference type="Gene3D" id="2.60.120.260">
    <property type="entry name" value="Galactose-binding domain-like"/>
    <property type="match status" value="1"/>
</dbReference>
<reference evidence="1 2" key="1">
    <citation type="submission" date="2018-10" db="EMBL/GenBank/DDBJ databases">
        <title>Cohnella sp. M2MS4P-1, whole genome shotgun sequence.</title>
        <authorList>
            <person name="Tuo L."/>
        </authorList>
    </citation>
    <scope>NUCLEOTIDE SEQUENCE [LARGE SCALE GENOMIC DNA]</scope>
    <source>
        <strain evidence="1 2">M2MS4P-1</strain>
    </source>
</reference>
<protein>
    <recommendedName>
        <fullName evidence="3">Glycosyl hydrolases family 2 sugar binding domain-containing protein</fullName>
    </recommendedName>
</protein>
<dbReference type="RefSeq" id="WP_120975248.1">
    <property type="nucleotide sequence ID" value="NZ_RBZM01000003.1"/>
</dbReference>
<dbReference type="NCBIfam" id="NF045579">
    <property type="entry name" value="rhamnoside_JR"/>
    <property type="match status" value="1"/>
</dbReference>
<evidence type="ECO:0008006" key="3">
    <source>
        <dbReference type="Google" id="ProtNLM"/>
    </source>
</evidence>
<dbReference type="SUPFAM" id="SSF49785">
    <property type="entry name" value="Galactose-binding domain-like"/>
    <property type="match status" value="1"/>
</dbReference>
<proteinExistence type="predicted"/>
<evidence type="ECO:0000313" key="2">
    <source>
        <dbReference type="Proteomes" id="UP000282076"/>
    </source>
</evidence>
<dbReference type="PANTHER" id="PTHR36848">
    <property type="entry name" value="DNA-BINDING PROTEIN (PUTATIVE SECRETED PROTEIN)-RELATED"/>
    <property type="match status" value="1"/>
</dbReference>
<dbReference type="OrthoDB" id="9801077at2"/>